<evidence type="ECO:0000313" key="4">
    <source>
        <dbReference type="Proteomes" id="UP000245207"/>
    </source>
</evidence>
<dbReference type="PANTHER" id="PTHR35046:SF18">
    <property type="entry name" value="RNA-DIRECTED DNA POLYMERASE"/>
    <property type="match status" value="1"/>
</dbReference>
<feature type="domain" description="Retrotransposon gag" evidence="2">
    <location>
        <begin position="169"/>
        <end position="264"/>
    </location>
</feature>
<keyword evidence="3" id="KW-0548">Nucleotidyltransferase</keyword>
<gene>
    <name evidence="3" type="ORF">CTI12_AA321650</name>
</gene>
<accession>A0A2U1MZX9</accession>
<dbReference type="Pfam" id="PF03732">
    <property type="entry name" value="Retrotrans_gag"/>
    <property type="match status" value="1"/>
</dbReference>
<sequence length="301" mass="36239">MRAQALRNGPFCLWTQDCEKRGFTKSSVTWTMGLRFRPMTSRFEAWNEENIVVNTLDRFTELSDPKTLYFMSYSHFYVFFLSLLDFSLSDSFRPSENPFDDSSSYDEQQERRPRQNQKDDNRRCESRLRVNIPEFNRDTLNPEGFIDWLVVVEEVFKFKEVSENKKVSLIATRLHGRASAWWQQLKLTRESWKAKSHNWRKMKCMRANFIPHNYQWLMYRRLQNLKRGTKFVEDYKTEFYQLIARNDIQEIDDQLVSRYIGGLRVQIMDSINMFDPVILSDSFGKIELSCWTFIFFCHNRS</sequence>
<dbReference type="GO" id="GO:0003964">
    <property type="term" value="F:RNA-directed DNA polymerase activity"/>
    <property type="evidence" value="ECO:0007669"/>
    <property type="project" value="UniProtKB-KW"/>
</dbReference>
<feature type="region of interest" description="Disordered" evidence="1">
    <location>
        <begin position="97"/>
        <end position="123"/>
    </location>
</feature>
<dbReference type="AlphaFoldDB" id="A0A2U1MZX9"/>
<protein>
    <submittedName>
        <fullName evidence="3">Reverse transcriptase domain-containing protein</fullName>
    </submittedName>
</protein>
<reference evidence="3 4" key="1">
    <citation type="journal article" date="2018" name="Mol. Plant">
        <title>The genome of Artemisia annua provides insight into the evolution of Asteraceae family and artemisinin biosynthesis.</title>
        <authorList>
            <person name="Shen Q."/>
            <person name="Zhang L."/>
            <person name="Liao Z."/>
            <person name="Wang S."/>
            <person name="Yan T."/>
            <person name="Shi P."/>
            <person name="Liu M."/>
            <person name="Fu X."/>
            <person name="Pan Q."/>
            <person name="Wang Y."/>
            <person name="Lv Z."/>
            <person name="Lu X."/>
            <person name="Zhang F."/>
            <person name="Jiang W."/>
            <person name="Ma Y."/>
            <person name="Chen M."/>
            <person name="Hao X."/>
            <person name="Li L."/>
            <person name="Tang Y."/>
            <person name="Lv G."/>
            <person name="Zhou Y."/>
            <person name="Sun X."/>
            <person name="Brodelius P.E."/>
            <person name="Rose J.K.C."/>
            <person name="Tang K."/>
        </authorList>
    </citation>
    <scope>NUCLEOTIDE SEQUENCE [LARGE SCALE GENOMIC DNA]</scope>
    <source>
        <strain evidence="4">cv. Huhao1</strain>
        <tissue evidence="3">Leaf</tissue>
    </source>
</reference>
<evidence type="ECO:0000313" key="3">
    <source>
        <dbReference type="EMBL" id="PWA66820.1"/>
    </source>
</evidence>
<feature type="compositionally biased region" description="Basic and acidic residues" evidence="1">
    <location>
        <begin position="108"/>
        <end position="123"/>
    </location>
</feature>
<dbReference type="OrthoDB" id="1934635at2759"/>
<keyword evidence="3" id="KW-0695">RNA-directed DNA polymerase</keyword>
<proteinExistence type="predicted"/>
<name>A0A2U1MZX9_ARTAN</name>
<keyword evidence="3" id="KW-0808">Transferase</keyword>
<dbReference type="InterPro" id="IPR005162">
    <property type="entry name" value="Retrotrans_gag_dom"/>
</dbReference>
<comment type="caution">
    <text evidence="3">The sequence shown here is derived from an EMBL/GenBank/DDBJ whole genome shotgun (WGS) entry which is preliminary data.</text>
</comment>
<dbReference type="EMBL" id="PKPP01003956">
    <property type="protein sequence ID" value="PWA66820.1"/>
    <property type="molecule type" value="Genomic_DNA"/>
</dbReference>
<organism evidence="3 4">
    <name type="scientific">Artemisia annua</name>
    <name type="common">Sweet wormwood</name>
    <dbReference type="NCBI Taxonomy" id="35608"/>
    <lineage>
        <taxon>Eukaryota</taxon>
        <taxon>Viridiplantae</taxon>
        <taxon>Streptophyta</taxon>
        <taxon>Embryophyta</taxon>
        <taxon>Tracheophyta</taxon>
        <taxon>Spermatophyta</taxon>
        <taxon>Magnoliopsida</taxon>
        <taxon>eudicotyledons</taxon>
        <taxon>Gunneridae</taxon>
        <taxon>Pentapetalae</taxon>
        <taxon>asterids</taxon>
        <taxon>campanulids</taxon>
        <taxon>Asterales</taxon>
        <taxon>Asteraceae</taxon>
        <taxon>Asteroideae</taxon>
        <taxon>Anthemideae</taxon>
        <taxon>Artemisiinae</taxon>
        <taxon>Artemisia</taxon>
    </lineage>
</organism>
<evidence type="ECO:0000256" key="1">
    <source>
        <dbReference type="SAM" id="MobiDB-lite"/>
    </source>
</evidence>
<dbReference type="PANTHER" id="PTHR35046">
    <property type="entry name" value="ZINC KNUCKLE (CCHC-TYPE) FAMILY PROTEIN"/>
    <property type="match status" value="1"/>
</dbReference>
<evidence type="ECO:0000259" key="2">
    <source>
        <dbReference type="Pfam" id="PF03732"/>
    </source>
</evidence>
<keyword evidence="4" id="KW-1185">Reference proteome</keyword>
<dbReference type="STRING" id="35608.A0A2U1MZX9"/>
<dbReference type="Proteomes" id="UP000245207">
    <property type="component" value="Unassembled WGS sequence"/>
</dbReference>